<feature type="domain" description="Aminoglycoside phosphotransferase" evidence="1">
    <location>
        <begin position="26"/>
        <end position="262"/>
    </location>
</feature>
<comment type="caution">
    <text evidence="2">The sequence shown here is derived from an EMBL/GenBank/DDBJ whole genome shotgun (WGS) entry which is preliminary data.</text>
</comment>
<evidence type="ECO:0000313" key="3">
    <source>
        <dbReference type="Proteomes" id="UP001204562"/>
    </source>
</evidence>
<reference evidence="2" key="1">
    <citation type="submission" date="2022-06" db="EMBL/GenBank/DDBJ databases">
        <title>Isolation of gut microbiota from human fecal samples.</title>
        <authorList>
            <person name="Pamer E.G."/>
            <person name="Barat B."/>
            <person name="Waligurski E."/>
            <person name="Medina S."/>
            <person name="Paddock L."/>
            <person name="Mostad J."/>
        </authorList>
    </citation>
    <scope>NUCLEOTIDE SEQUENCE</scope>
    <source>
        <strain evidence="2">DFI.9.91</strain>
    </source>
</reference>
<dbReference type="PANTHER" id="PTHR21064:SF5">
    <property type="entry name" value="SLR1880 PROTEIN"/>
    <property type="match status" value="1"/>
</dbReference>
<dbReference type="Proteomes" id="UP001204562">
    <property type="component" value="Unassembled WGS sequence"/>
</dbReference>
<evidence type="ECO:0000259" key="1">
    <source>
        <dbReference type="Pfam" id="PF01636"/>
    </source>
</evidence>
<dbReference type="AlphaFoldDB" id="A0AAW5JWP4"/>
<organism evidence="2 3">
    <name type="scientific">Intestinimonas massiliensis</name>
    <name type="common">ex Afouda et al. 2020</name>
    <dbReference type="NCBI Taxonomy" id="1673721"/>
    <lineage>
        <taxon>Bacteria</taxon>
        <taxon>Bacillati</taxon>
        <taxon>Bacillota</taxon>
        <taxon>Clostridia</taxon>
        <taxon>Eubacteriales</taxon>
        <taxon>Intestinimonas</taxon>
    </lineage>
</organism>
<sequence length="371" mass="41704">MQPAEKYLGEVLEAYDLHAPVVGAVRFGQGHINDTFCVHTQPPEGDCVRFILQRISDAAFSSPVQLMQNIVGVTDYLKRIITEEGGDPERETLTILHTRAGETFYTDRGGRAWRCMPFIEDTVCLQSAETPELFAASARAFGQFQRRLRDYPAHTLFETIEKFHDTEDRLRRFKAAVQADVMGRAGGVRPEIDFVLAREPDCSVALEAQRAGKLPLRVTHNDTKLNNVLLDRRTGAAVCVIDLDTVMPGLAINDFGDSIRFGANHAPEDEKDLSKVGFDLDLFAVYTRGFLEGCAGSLTSAELEYLPWGAKLMTLECGMRFLTDYLEGDHYFAVHREGQNLDRCRTQFKLVSDMERRWGEMADVVRRSVGQ</sequence>
<dbReference type="InterPro" id="IPR002575">
    <property type="entry name" value="Aminoglycoside_PTrfase"/>
</dbReference>
<gene>
    <name evidence="2" type="ORF">NE579_14405</name>
</gene>
<dbReference type="InterPro" id="IPR011009">
    <property type="entry name" value="Kinase-like_dom_sf"/>
</dbReference>
<dbReference type="PANTHER" id="PTHR21064">
    <property type="entry name" value="AMINOGLYCOSIDE PHOSPHOTRANSFERASE DOMAIN-CONTAINING PROTEIN-RELATED"/>
    <property type="match status" value="1"/>
</dbReference>
<accession>A0AAW5JWP4</accession>
<proteinExistence type="predicted"/>
<name>A0AAW5JWP4_9FIRM</name>
<evidence type="ECO:0000313" key="2">
    <source>
        <dbReference type="EMBL" id="MCQ4771635.1"/>
    </source>
</evidence>
<protein>
    <submittedName>
        <fullName evidence="2">Aminoglycoside phosphotransferase family protein</fullName>
    </submittedName>
</protein>
<dbReference type="RefSeq" id="WP_050618496.1">
    <property type="nucleotide sequence ID" value="NZ_JANFYS010000039.1"/>
</dbReference>
<dbReference type="Gene3D" id="3.90.1200.10">
    <property type="match status" value="1"/>
</dbReference>
<dbReference type="Pfam" id="PF01636">
    <property type="entry name" value="APH"/>
    <property type="match status" value="1"/>
</dbReference>
<dbReference type="InterPro" id="IPR050249">
    <property type="entry name" value="Pseudomonas-type_ThrB"/>
</dbReference>
<dbReference type="EMBL" id="JANFYS010000039">
    <property type="protein sequence ID" value="MCQ4771635.1"/>
    <property type="molecule type" value="Genomic_DNA"/>
</dbReference>
<dbReference type="SUPFAM" id="SSF56112">
    <property type="entry name" value="Protein kinase-like (PK-like)"/>
    <property type="match status" value="1"/>
</dbReference>